<organism evidence="1">
    <name type="scientific">Rhizophora mucronata</name>
    <name type="common">Asiatic mangrove</name>
    <dbReference type="NCBI Taxonomy" id="61149"/>
    <lineage>
        <taxon>Eukaryota</taxon>
        <taxon>Viridiplantae</taxon>
        <taxon>Streptophyta</taxon>
        <taxon>Embryophyta</taxon>
        <taxon>Tracheophyta</taxon>
        <taxon>Spermatophyta</taxon>
        <taxon>Magnoliopsida</taxon>
        <taxon>eudicotyledons</taxon>
        <taxon>Gunneridae</taxon>
        <taxon>Pentapetalae</taxon>
        <taxon>rosids</taxon>
        <taxon>fabids</taxon>
        <taxon>Malpighiales</taxon>
        <taxon>Rhizophoraceae</taxon>
        <taxon>Rhizophora</taxon>
    </lineage>
</organism>
<protein>
    <submittedName>
        <fullName evidence="1">Uncharacterized protein</fullName>
    </submittedName>
</protein>
<name>A0A2P2IQ80_RHIMU</name>
<accession>A0A2P2IQ80</accession>
<proteinExistence type="predicted"/>
<dbReference type="AlphaFoldDB" id="A0A2P2IQ80"/>
<sequence length="74" mass="8394">MNNPCRGFFVQVLKAPCHACNYSKSRSPIQSRRLLLIEQKVIKAFVRQVLIDKHLLGFCTAPQQADQVPVLNSQ</sequence>
<reference evidence="1" key="1">
    <citation type="submission" date="2018-02" db="EMBL/GenBank/DDBJ databases">
        <title>Rhizophora mucronata_Transcriptome.</title>
        <authorList>
            <person name="Meera S.P."/>
            <person name="Sreeshan A."/>
            <person name="Augustine A."/>
        </authorList>
    </citation>
    <scope>NUCLEOTIDE SEQUENCE</scope>
    <source>
        <tissue evidence="1">Leaf</tissue>
    </source>
</reference>
<evidence type="ECO:0000313" key="1">
    <source>
        <dbReference type="EMBL" id="MBW83378.1"/>
    </source>
</evidence>
<dbReference type="EMBL" id="GGEC01002895">
    <property type="protein sequence ID" value="MBW83378.1"/>
    <property type="molecule type" value="Transcribed_RNA"/>
</dbReference>